<evidence type="ECO:0000313" key="2">
    <source>
        <dbReference type="EnsemblPlants" id="PGSC0003DMT400087590"/>
    </source>
</evidence>
<evidence type="ECO:0000256" key="1">
    <source>
        <dbReference type="SAM" id="MobiDB-lite"/>
    </source>
</evidence>
<dbReference type="Gramene" id="PGSC0003DMT400087590">
    <property type="protein sequence ID" value="PGSC0003DMT400087590"/>
    <property type="gene ID" value="PGSC0003DMG400037161"/>
</dbReference>
<keyword evidence="3" id="KW-1185">Reference proteome</keyword>
<dbReference type="AlphaFoldDB" id="M1DE54"/>
<dbReference type="InParanoid" id="M1DE54"/>
<proteinExistence type="predicted"/>
<organism evidence="2 3">
    <name type="scientific">Solanum tuberosum</name>
    <name type="common">Potato</name>
    <dbReference type="NCBI Taxonomy" id="4113"/>
    <lineage>
        <taxon>Eukaryota</taxon>
        <taxon>Viridiplantae</taxon>
        <taxon>Streptophyta</taxon>
        <taxon>Embryophyta</taxon>
        <taxon>Tracheophyta</taxon>
        <taxon>Spermatophyta</taxon>
        <taxon>Magnoliopsida</taxon>
        <taxon>eudicotyledons</taxon>
        <taxon>Gunneridae</taxon>
        <taxon>Pentapetalae</taxon>
        <taxon>asterids</taxon>
        <taxon>lamiids</taxon>
        <taxon>Solanales</taxon>
        <taxon>Solanaceae</taxon>
        <taxon>Solanoideae</taxon>
        <taxon>Solaneae</taxon>
        <taxon>Solanum</taxon>
    </lineage>
</organism>
<dbReference type="EnsemblPlants" id="PGSC0003DMT400087590">
    <property type="protein sequence ID" value="PGSC0003DMT400087590"/>
    <property type="gene ID" value="PGSC0003DMG400037161"/>
</dbReference>
<evidence type="ECO:0000313" key="3">
    <source>
        <dbReference type="Proteomes" id="UP000011115"/>
    </source>
</evidence>
<reference evidence="2" key="2">
    <citation type="submission" date="2015-06" db="UniProtKB">
        <authorList>
            <consortium name="EnsemblPlants"/>
        </authorList>
    </citation>
    <scope>IDENTIFICATION</scope>
    <source>
        <strain evidence="2">DM1-3 516 R44</strain>
    </source>
</reference>
<dbReference type="Proteomes" id="UP000011115">
    <property type="component" value="Unassembled WGS sequence"/>
</dbReference>
<name>M1DE54_SOLTU</name>
<feature type="compositionally biased region" description="Basic residues" evidence="1">
    <location>
        <begin position="76"/>
        <end position="88"/>
    </location>
</feature>
<protein>
    <recommendedName>
        <fullName evidence="4">Integrase core domain containing protein</fullName>
    </recommendedName>
</protein>
<reference evidence="3" key="1">
    <citation type="journal article" date="2011" name="Nature">
        <title>Genome sequence and analysis of the tuber crop potato.</title>
        <authorList>
            <consortium name="The Potato Genome Sequencing Consortium"/>
        </authorList>
    </citation>
    <scope>NUCLEOTIDE SEQUENCE [LARGE SCALE GENOMIC DNA]</scope>
    <source>
        <strain evidence="3">cv. DM1-3 516 R44</strain>
    </source>
</reference>
<sequence length="146" mass="16597">MATSQTTQGRVVTKVGPETKVGRIEIVNEGTIIRIGNMGRRIVMWLPMSARNPRILKHPNTTKDMARPKVAGRNMPPRHIRAQKFRRTARSENKTDSSRRRIPIDPKAPSWARGFSNAIHAFMATHEFDNMIEANIAAEVETERKE</sequence>
<evidence type="ECO:0008006" key="4">
    <source>
        <dbReference type="Google" id="ProtNLM"/>
    </source>
</evidence>
<feature type="region of interest" description="Disordered" evidence="1">
    <location>
        <begin position="54"/>
        <end position="110"/>
    </location>
</feature>
<dbReference type="PaxDb" id="4113-PGSC0003DMT400087590"/>
<feature type="compositionally biased region" description="Basic and acidic residues" evidence="1">
    <location>
        <begin position="89"/>
        <end position="104"/>
    </location>
</feature>
<accession>M1DE54</accession>
<dbReference type="HOGENOM" id="CLU_1780723_0_0_1"/>